<name>A0A249XXN0_9CAUD</name>
<organism evidence="1 2">
    <name type="scientific">Enterococcus phage EF1</name>
    <dbReference type="NCBI Taxonomy" id="2025813"/>
    <lineage>
        <taxon>Viruses</taxon>
        <taxon>Duplodnaviria</taxon>
        <taxon>Heunggongvirae</taxon>
        <taxon>Uroviricota</taxon>
        <taxon>Caudoviricetes</taxon>
    </lineage>
</organism>
<reference evidence="1 2" key="1">
    <citation type="submission" date="2017-04" db="EMBL/GenBank/DDBJ databases">
        <title>Complete Genome Sequence of Lytic Bacteriophage EF1 Infecting Enterococcus faecalis Isolates.</title>
        <authorList>
            <person name="Kim D."/>
            <person name="Kim Y.J."/>
            <person name="Han B.K."/>
            <person name="Kim H."/>
        </authorList>
    </citation>
    <scope>NUCLEOTIDE SEQUENCE [LARGE SCALE GENOMIC DNA]</scope>
</reference>
<accession>A0A249XXN0</accession>
<proteinExistence type="predicted"/>
<dbReference type="Proteomes" id="UP000260005">
    <property type="component" value="Segment"/>
</dbReference>
<keyword evidence="2" id="KW-1185">Reference proteome</keyword>
<evidence type="ECO:0000313" key="2">
    <source>
        <dbReference type="Proteomes" id="UP000260005"/>
    </source>
</evidence>
<protein>
    <submittedName>
        <fullName evidence="1">Uncharacterized protein</fullName>
    </submittedName>
</protein>
<evidence type="ECO:0000313" key="1">
    <source>
        <dbReference type="EMBL" id="ASZ76729.1"/>
    </source>
</evidence>
<dbReference type="EMBL" id="MF001358">
    <property type="protein sequence ID" value="ASZ76729.1"/>
    <property type="molecule type" value="Genomic_DNA"/>
</dbReference>
<sequence>MMDYFSVEQVKHILLLKDLQGYTIDAIFQDDTPEQRYSNLIKVFLGLENVFICQKKDYLTKGDLYSDNSMVESIAKKIKECL</sequence>